<dbReference type="InterPro" id="IPR003562">
    <property type="entry name" value="Mutator_MutX_prot"/>
</dbReference>
<evidence type="ECO:0000256" key="2">
    <source>
        <dbReference type="ARBA" id="ARBA00005582"/>
    </source>
</evidence>
<dbReference type="Gene3D" id="3.90.79.10">
    <property type="entry name" value="Nucleoside Triphosphate Pyrophosphohydrolase"/>
    <property type="match status" value="1"/>
</dbReference>
<evidence type="ECO:0000256" key="3">
    <source>
        <dbReference type="ARBA" id="ARBA00022723"/>
    </source>
</evidence>
<keyword evidence="8" id="KW-1185">Reference proteome</keyword>
<protein>
    <submittedName>
        <fullName evidence="7">7,8-dihydro-8-oxoguanine triphosphatase</fullName>
    </submittedName>
</protein>
<keyword evidence="4" id="KW-0378">Hydrolase</keyword>
<name>A0A3G9JNL9_9FIRM</name>
<dbReference type="InterPro" id="IPR000086">
    <property type="entry name" value="NUDIX_hydrolase_dom"/>
</dbReference>
<reference evidence="7 8" key="1">
    <citation type="submission" date="2018-11" db="EMBL/GenBank/DDBJ databases">
        <title>Novel Erysipelotrichaceae bacterium isolated from small intestine of a swine.</title>
        <authorList>
            <person name="Kim J.S."/>
            <person name="Choe H."/>
            <person name="Lee Y.R."/>
            <person name="Kim K.M."/>
            <person name="Park D.S."/>
        </authorList>
    </citation>
    <scope>NUCLEOTIDE SEQUENCE [LARGE SCALE GENOMIC DNA]</scope>
    <source>
        <strain evidence="7 8">SG0102</strain>
    </source>
</reference>
<dbReference type="PROSITE" id="PS51462">
    <property type="entry name" value="NUDIX"/>
    <property type="match status" value="1"/>
</dbReference>
<dbReference type="OrthoDB" id="9804563at2"/>
<dbReference type="GO" id="GO:0008413">
    <property type="term" value="F:8-oxo-7,8-dihydroguanosine triphosphate pyrophosphatase activity"/>
    <property type="evidence" value="ECO:0007669"/>
    <property type="project" value="InterPro"/>
</dbReference>
<organism evidence="7 8">
    <name type="scientific">Intestinibaculum porci</name>
    <dbReference type="NCBI Taxonomy" id="2487118"/>
    <lineage>
        <taxon>Bacteria</taxon>
        <taxon>Bacillati</taxon>
        <taxon>Bacillota</taxon>
        <taxon>Erysipelotrichia</taxon>
        <taxon>Erysipelotrichales</taxon>
        <taxon>Erysipelotrichaceae</taxon>
        <taxon>Intestinibaculum</taxon>
    </lineage>
</organism>
<comment type="similarity">
    <text evidence="2">Belongs to the Nudix hydrolase family.</text>
</comment>
<dbReference type="Proteomes" id="UP000268059">
    <property type="component" value="Chromosome"/>
</dbReference>
<dbReference type="InParanoid" id="A0A3G9JNL9"/>
<dbReference type="AlphaFoldDB" id="A0A3G9JNL9"/>
<dbReference type="GO" id="GO:0006281">
    <property type="term" value="P:DNA repair"/>
    <property type="evidence" value="ECO:0007669"/>
    <property type="project" value="InterPro"/>
</dbReference>
<keyword evidence="5" id="KW-0460">Magnesium</keyword>
<dbReference type="CDD" id="cd18886">
    <property type="entry name" value="NUDIX_MutT_Nudt1"/>
    <property type="match status" value="1"/>
</dbReference>
<dbReference type="KEGG" id="ebm:SG0102_25350"/>
<evidence type="ECO:0000313" key="8">
    <source>
        <dbReference type="Proteomes" id="UP000268059"/>
    </source>
</evidence>
<sequence>MKETTLIYLHRPHQTLMLLRNKKKDDLNSGKWIGIGGKLEAGESPYEGAKRETYEETHYIMHSARFVGTVLFIDLTRHYEEKMYVYTSEDFSGEMHVCDEGELHWIDDEKLSDLPMWEADPYFLSWLKDEKVHQAKATYQNDHLLSFEETQM</sequence>
<dbReference type="SUPFAM" id="SSF55811">
    <property type="entry name" value="Nudix"/>
    <property type="match status" value="1"/>
</dbReference>
<dbReference type="EMBL" id="AP019309">
    <property type="protein sequence ID" value="BBH27601.1"/>
    <property type="molecule type" value="Genomic_DNA"/>
</dbReference>
<dbReference type="InterPro" id="IPR015797">
    <property type="entry name" value="NUDIX_hydrolase-like_dom_sf"/>
</dbReference>
<dbReference type="PRINTS" id="PR01402">
    <property type="entry name" value="MUTATORMUTX"/>
</dbReference>
<gene>
    <name evidence="7" type="ORF">SG0102_25350</name>
</gene>
<feature type="domain" description="Nudix hydrolase" evidence="6">
    <location>
        <begin position="1"/>
        <end position="129"/>
    </location>
</feature>
<proteinExistence type="inferred from homology"/>
<accession>A0A3G9JNL9</accession>
<comment type="cofactor">
    <cofactor evidence="1">
        <name>Mg(2+)</name>
        <dbReference type="ChEBI" id="CHEBI:18420"/>
    </cofactor>
</comment>
<dbReference type="PANTHER" id="PTHR43758">
    <property type="entry name" value="7,8-DIHYDRO-8-OXOGUANINE TRIPHOSPHATASE"/>
    <property type="match status" value="1"/>
</dbReference>
<dbReference type="FunCoup" id="A0A3G9JNL9">
    <property type="interactions" value="120"/>
</dbReference>
<evidence type="ECO:0000256" key="1">
    <source>
        <dbReference type="ARBA" id="ARBA00001946"/>
    </source>
</evidence>
<dbReference type="GO" id="GO:0046872">
    <property type="term" value="F:metal ion binding"/>
    <property type="evidence" value="ECO:0007669"/>
    <property type="project" value="UniProtKB-KW"/>
</dbReference>
<evidence type="ECO:0000313" key="7">
    <source>
        <dbReference type="EMBL" id="BBH27601.1"/>
    </source>
</evidence>
<dbReference type="Pfam" id="PF00293">
    <property type="entry name" value="NUDIX"/>
    <property type="match status" value="1"/>
</dbReference>
<dbReference type="PANTHER" id="PTHR43758:SF2">
    <property type="entry name" value="OXIDIZED PURINE NUCLEOSIDE TRIPHOSPHATE HYDROLASE"/>
    <property type="match status" value="1"/>
</dbReference>
<dbReference type="GO" id="GO:0005737">
    <property type="term" value="C:cytoplasm"/>
    <property type="evidence" value="ECO:0007669"/>
    <property type="project" value="TreeGrafter"/>
</dbReference>
<evidence type="ECO:0000256" key="4">
    <source>
        <dbReference type="ARBA" id="ARBA00022801"/>
    </source>
</evidence>
<evidence type="ECO:0000259" key="6">
    <source>
        <dbReference type="PROSITE" id="PS51462"/>
    </source>
</evidence>
<dbReference type="RefSeq" id="WP_125120309.1">
    <property type="nucleotide sequence ID" value="NZ_AP019309.1"/>
</dbReference>
<evidence type="ECO:0000256" key="5">
    <source>
        <dbReference type="ARBA" id="ARBA00022842"/>
    </source>
</evidence>
<keyword evidence="3" id="KW-0479">Metal-binding</keyword>